<dbReference type="EMBL" id="JAVDRP010000024">
    <property type="protein sequence ID" value="MDR6412770.1"/>
    <property type="molecule type" value="Genomic_DNA"/>
</dbReference>
<accession>A0ABU1M1X2</accession>
<keyword evidence="1" id="KW-1133">Transmembrane helix</keyword>
<gene>
    <name evidence="3" type="ORF">J2804_006206</name>
</gene>
<feature type="transmembrane region" description="Helical" evidence="1">
    <location>
        <begin position="373"/>
        <end position="393"/>
    </location>
</feature>
<evidence type="ECO:0000313" key="3">
    <source>
        <dbReference type="EMBL" id="MDR6412770.1"/>
    </source>
</evidence>
<feature type="transmembrane region" description="Helical" evidence="1">
    <location>
        <begin position="424"/>
        <end position="442"/>
    </location>
</feature>
<name>A0ABU1M1X2_9BURK</name>
<protein>
    <submittedName>
        <fullName evidence="3">Uncharacterized protein</fullName>
    </submittedName>
</protein>
<organism evidence="3 4">
    <name type="scientific">Paraburkholderia terricola</name>
    <dbReference type="NCBI Taxonomy" id="169427"/>
    <lineage>
        <taxon>Bacteria</taxon>
        <taxon>Pseudomonadati</taxon>
        <taxon>Pseudomonadota</taxon>
        <taxon>Betaproteobacteria</taxon>
        <taxon>Burkholderiales</taxon>
        <taxon>Burkholderiaceae</taxon>
        <taxon>Paraburkholderia</taxon>
    </lineage>
</organism>
<dbReference type="Proteomes" id="UP001264340">
    <property type="component" value="Unassembled WGS sequence"/>
</dbReference>
<reference evidence="3 4" key="1">
    <citation type="submission" date="2023-07" db="EMBL/GenBank/DDBJ databases">
        <title>Sorghum-associated microbial communities from plants grown in Nebraska, USA.</title>
        <authorList>
            <person name="Schachtman D."/>
        </authorList>
    </citation>
    <scope>NUCLEOTIDE SEQUENCE [LARGE SCALE GENOMIC DNA]</scope>
    <source>
        <strain evidence="3 4">DS1316</strain>
    </source>
</reference>
<feature type="chain" id="PRO_5045449921" evidence="2">
    <location>
        <begin position="26"/>
        <end position="478"/>
    </location>
</feature>
<proteinExistence type="predicted"/>
<keyword evidence="4" id="KW-1185">Reference proteome</keyword>
<feature type="transmembrane region" description="Helical" evidence="1">
    <location>
        <begin position="448"/>
        <end position="470"/>
    </location>
</feature>
<keyword evidence="2" id="KW-0732">Signal</keyword>
<keyword evidence="1" id="KW-0812">Transmembrane</keyword>
<feature type="signal peptide" evidence="2">
    <location>
        <begin position="1"/>
        <end position="25"/>
    </location>
</feature>
<evidence type="ECO:0000256" key="2">
    <source>
        <dbReference type="SAM" id="SignalP"/>
    </source>
</evidence>
<sequence length="478" mass="52299">MFPALRIALAVVCGACAFFVENAVAEGAGTGSSANQADAPTEVSTRCIIVRDSILNWSFVDFGAPETNPLSTGLSDEKNCRPLTLSPDVSIAGDKDKPAFDLLTGAGDLVIAVDRKEYDQAQQKLKSTPGAFVLYLNGVPLPRDATLEAALYVKDVVALRYRIHQGSEVQRLWSMLYADGNLFTSQRLYASLGWQPANANGAALIPERSAVFARVRITTGLKLTLALLLVAVAIGVLFYIGIATDTLRDAATPAWWTVARDTRRVVVDKKNIQDQDDYMKGEFPGTSAMPAYDQNRRQAYENAALSALARNIVDETDRVKVSDAVYGLALRKNRWKPVRGTFSLSRTQLALWFAFTIATGLFLWLVYGELRRIDGSLLVLLGISVGTAGVSWVSDRTVDGRSYEPSAGFWADLITGFDNNQQQLYRYQAVVVNLLLLLVGVYHVTQQLAYPVFDSTWLIFLGISGSAYGIGKQLNETK</sequence>
<feature type="transmembrane region" description="Helical" evidence="1">
    <location>
        <begin position="349"/>
        <end position="367"/>
    </location>
</feature>
<evidence type="ECO:0000256" key="1">
    <source>
        <dbReference type="SAM" id="Phobius"/>
    </source>
</evidence>
<evidence type="ECO:0000313" key="4">
    <source>
        <dbReference type="Proteomes" id="UP001264340"/>
    </source>
</evidence>
<feature type="transmembrane region" description="Helical" evidence="1">
    <location>
        <begin position="223"/>
        <end position="242"/>
    </location>
</feature>
<comment type="caution">
    <text evidence="3">The sequence shown here is derived from an EMBL/GenBank/DDBJ whole genome shotgun (WGS) entry which is preliminary data.</text>
</comment>
<keyword evidence="1" id="KW-0472">Membrane</keyword>